<dbReference type="SMART" id="SM00448">
    <property type="entry name" value="REC"/>
    <property type="match status" value="1"/>
</dbReference>
<dbReference type="GO" id="GO:0005829">
    <property type="term" value="C:cytosol"/>
    <property type="evidence" value="ECO:0007669"/>
    <property type="project" value="TreeGrafter"/>
</dbReference>
<evidence type="ECO:0000256" key="7">
    <source>
        <dbReference type="ARBA" id="ARBA00024867"/>
    </source>
</evidence>
<keyword evidence="4" id="KW-0805">Transcription regulation</keyword>
<dbReference type="InterPro" id="IPR016032">
    <property type="entry name" value="Sig_transdc_resp-reg_C-effctor"/>
</dbReference>
<accession>A0A6N7INK1</accession>
<dbReference type="Pfam" id="PF00072">
    <property type="entry name" value="Response_reg"/>
    <property type="match status" value="1"/>
</dbReference>
<dbReference type="RefSeq" id="WP_152945132.1">
    <property type="nucleotide sequence ID" value="NZ_WHYR01000005.1"/>
</dbReference>
<feature type="modified residue" description="4-aspartylphosphate" evidence="8">
    <location>
        <position position="52"/>
    </location>
</feature>
<dbReference type="PROSITE" id="PS51755">
    <property type="entry name" value="OMPR_PHOB"/>
    <property type="match status" value="1"/>
</dbReference>
<dbReference type="PROSITE" id="PS50110">
    <property type="entry name" value="RESPONSE_REGULATORY"/>
    <property type="match status" value="1"/>
</dbReference>
<dbReference type="GO" id="GO:0032993">
    <property type="term" value="C:protein-DNA complex"/>
    <property type="evidence" value="ECO:0007669"/>
    <property type="project" value="TreeGrafter"/>
</dbReference>
<proteinExistence type="predicted"/>
<dbReference type="FunFam" id="1.10.10.10:FF:000018">
    <property type="entry name" value="DNA-binding response regulator ResD"/>
    <property type="match status" value="1"/>
</dbReference>
<comment type="caution">
    <text evidence="12">The sequence shown here is derived from an EMBL/GenBank/DDBJ whole genome shotgun (WGS) entry which is preliminary data.</text>
</comment>
<evidence type="ECO:0000313" key="13">
    <source>
        <dbReference type="Proteomes" id="UP000441717"/>
    </source>
</evidence>
<dbReference type="Gene3D" id="3.40.50.2300">
    <property type="match status" value="1"/>
</dbReference>
<organism evidence="12 13">
    <name type="scientific">Desulfofundulus thermobenzoicus</name>
    <dbReference type="NCBI Taxonomy" id="29376"/>
    <lineage>
        <taxon>Bacteria</taxon>
        <taxon>Bacillati</taxon>
        <taxon>Bacillota</taxon>
        <taxon>Clostridia</taxon>
        <taxon>Eubacteriales</taxon>
        <taxon>Peptococcaceae</taxon>
        <taxon>Desulfofundulus</taxon>
    </lineage>
</organism>
<dbReference type="SMART" id="SM00862">
    <property type="entry name" value="Trans_reg_C"/>
    <property type="match status" value="1"/>
</dbReference>
<dbReference type="Pfam" id="PF00486">
    <property type="entry name" value="Trans_reg_C"/>
    <property type="match status" value="1"/>
</dbReference>
<feature type="domain" description="Response regulatory" evidence="10">
    <location>
        <begin position="3"/>
        <end position="117"/>
    </location>
</feature>
<dbReference type="PANTHER" id="PTHR48111:SF21">
    <property type="entry name" value="DNA-BINDING DUAL MASTER TRANSCRIPTIONAL REGULATOR RPAA"/>
    <property type="match status" value="1"/>
</dbReference>
<dbReference type="InterPro" id="IPR001867">
    <property type="entry name" value="OmpR/PhoB-type_DNA-bd"/>
</dbReference>
<feature type="domain" description="OmpR/PhoB-type" evidence="11">
    <location>
        <begin position="129"/>
        <end position="228"/>
    </location>
</feature>
<dbReference type="CDD" id="cd00383">
    <property type="entry name" value="trans_reg_C"/>
    <property type="match status" value="1"/>
</dbReference>
<evidence type="ECO:0000259" key="10">
    <source>
        <dbReference type="PROSITE" id="PS50110"/>
    </source>
</evidence>
<name>A0A6N7INK1_9FIRM</name>
<keyword evidence="5 9" id="KW-0238">DNA-binding</keyword>
<evidence type="ECO:0000256" key="2">
    <source>
        <dbReference type="ARBA" id="ARBA00022553"/>
    </source>
</evidence>
<dbReference type="PANTHER" id="PTHR48111">
    <property type="entry name" value="REGULATOR OF RPOS"/>
    <property type="match status" value="1"/>
</dbReference>
<dbReference type="AlphaFoldDB" id="A0A6N7INK1"/>
<dbReference type="GO" id="GO:0000156">
    <property type="term" value="F:phosphorelay response regulator activity"/>
    <property type="evidence" value="ECO:0007669"/>
    <property type="project" value="TreeGrafter"/>
</dbReference>
<dbReference type="GO" id="GO:0006355">
    <property type="term" value="P:regulation of DNA-templated transcription"/>
    <property type="evidence" value="ECO:0007669"/>
    <property type="project" value="InterPro"/>
</dbReference>
<dbReference type="Gene3D" id="6.10.250.690">
    <property type="match status" value="1"/>
</dbReference>
<dbReference type="FunFam" id="3.40.50.2300:FF:000001">
    <property type="entry name" value="DNA-binding response regulator PhoB"/>
    <property type="match status" value="1"/>
</dbReference>
<evidence type="ECO:0000256" key="1">
    <source>
        <dbReference type="ARBA" id="ARBA00018672"/>
    </source>
</evidence>
<evidence type="ECO:0000256" key="9">
    <source>
        <dbReference type="PROSITE-ProRule" id="PRU01091"/>
    </source>
</evidence>
<evidence type="ECO:0000256" key="8">
    <source>
        <dbReference type="PROSITE-ProRule" id="PRU00169"/>
    </source>
</evidence>
<keyword evidence="3" id="KW-0902">Two-component regulatory system</keyword>
<evidence type="ECO:0000256" key="6">
    <source>
        <dbReference type="ARBA" id="ARBA00023163"/>
    </source>
</evidence>
<dbReference type="OrthoDB" id="9790454at2"/>
<keyword evidence="13" id="KW-1185">Reference proteome</keyword>
<gene>
    <name evidence="12" type="ORF">GFC01_02775</name>
</gene>
<sequence length="230" mass="26286">MKNILVVDDEVKIRELVKMYLEKEGFRVVEASDGAGALEYLAREPFDLVILDLMMPAVDGWAVCREIRKQDKPVAIIMLTARGEEIDRVLGLELGADDYVVKPFSPRELVARVKAVLRRTGKGEGRQEQELLRYNGLSIDSSSRKVEINGQPVNLTPKEYDLLYFLARSPGRVFTREQLLEKVWGYDFFGDMRTVDTHITRLREKLSRVTGAPQYIVTVWGVGYKFEVSE</sequence>
<dbReference type="EMBL" id="WHYR01000005">
    <property type="protein sequence ID" value="MQL51203.1"/>
    <property type="molecule type" value="Genomic_DNA"/>
</dbReference>
<evidence type="ECO:0000313" key="12">
    <source>
        <dbReference type="EMBL" id="MQL51203.1"/>
    </source>
</evidence>
<keyword evidence="2 8" id="KW-0597">Phosphoprotein</keyword>
<keyword evidence="6" id="KW-0804">Transcription</keyword>
<comment type="function">
    <text evidence="7">May play the central regulatory role in sporulation. It may be an element of the effector pathway responsible for the activation of sporulation genes in response to nutritional stress. Spo0A may act in concert with spo0H (a sigma factor) to control the expression of some genes that are critical to the sporulation process.</text>
</comment>
<dbReference type="SUPFAM" id="SSF52172">
    <property type="entry name" value="CheY-like"/>
    <property type="match status" value="1"/>
</dbReference>
<dbReference type="Proteomes" id="UP000441717">
    <property type="component" value="Unassembled WGS sequence"/>
</dbReference>
<reference evidence="12 13" key="1">
    <citation type="submission" date="2019-10" db="EMBL/GenBank/DDBJ databases">
        <title>Comparative genomics of sulfur disproportionating microorganisms.</title>
        <authorList>
            <person name="Ward L.M."/>
            <person name="Bertran E."/>
            <person name="Johnston D."/>
        </authorList>
    </citation>
    <scope>NUCLEOTIDE SEQUENCE [LARGE SCALE GENOMIC DNA]</scope>
    <source>
        <strain evidence="12 13">DSM 14055</strain>
    </source>
</reference>
<evidence type="ECO:0000256" key="3">
    <source>
        <dbReference type="ARBA" id="ARBA00023012"/>
    </source>
</evidence>
<evidence type="ECO:0000256" key="4">
    <source>
        <dbReference type="ARBA" id="ARBA00023015"/>
    </source>
</evidence>
<dbReference type="InterPro" id="IPR036388">
    <property type="entry name" value="WH-like_DNA-bd_sf"/>
</dbReference>
<evidence type="ECO:0000256" key="5">
    <source>
        <dbReference type="ARBA" id="ARBA00023125"/>
    </source>
</evidence>
<dbReference type="InterPro" id="IPR001789">
    <property type="entry name" value="Sig_transdc_resp-reg_receiver"/>
</dbReference>
<dbReference type="GO" id="GO:0000976">
    <property type="term" value="F:transcription cis-regulatory region binding"/>
    <property type="evidence" value="ECO:0007669"/>
    <property type="project" value="TreeGrafter"/>
</dbReference>
<feature type="DNA-binding region" description="OmpR/PhoB-type" evidence="9">
    <location>
        <begin position="129"/>
        <end position="228"/>
    </location>
</feature>
<dbReference type="Gene3D" id="1.10.10.10">
    <property type="entry name" value="Winged helix-like DNA-binding domain superfamily/Winged helix DNA-binding domain"/>
    <property type="match status" value="1"/>
</dbReference>
<dbReference type="InterPro" id="IPR039420">
    <property type="entry name" value="WalR-like"/>
</dbReference>
<evidence type="ECO:0000259" key="11">
    <source>
        <dbReference type="PROSITE" id="PS51755"/>
    </source>
</evidence>
<dbReference type="SUPFAM" id="SSF46894">
    <property type="entry name" value="C-terminal effector domain of the bipartite response regulators"/>
    <property type="match status" value="1"/>
</dbReference>
<protein>
    <recommendedName>
        <fullName evidence="1">Stage 0 sporulation protein A homolog</fullName>
    </recommendedName>
</protein>
<dbReference type="InterPro" id="IPR011006">
    <property type="entry name" value="CheY-like_superfamily"/>
</dbReference>